<keyword evidence="6" id="KW-0460">Magnesium</keyword>
<dbReference type="GO" id="GO:0005388">
    <property type="term" value="F:P-type calcium transporter activity"/>
    <property type="evidence" value="ECO:0007669"/>
    <property type="project" value="TreeGrafter"/>
</dbReference>
<name>A0A354YTE5_9FIRM</name>
<dbReference type="PANTHER" id="PTHR24093:SF506">
    <property type="entry name" value="CATION-TRANSPORTING ATPASE PMA1"/>
    <property type="match status" value="1"/>
</dbReference>
<evidence type="ECO:0000256" key="9">
    <source>
        <dbReference type="ARBA" id="ARBA00023136"/>
    </source>
</evidence>
<dbReference type="SUPFAM" id="SSF56784">
    <property type="entry name" value="HAD-like"/>
    <property type="match status" value="1"/>
</dbReference>
<evidence type="ECO:0000256" key="3">
    <source>
        <dbReference type="ARBA" id="ARBA00022723"/>
    </source>
</evidence>
<keyword evidence="2 10" id="KW-0812">Transmembrane</keyword>
<dbReference type="InterPro" id="IPR006068">
    <property type="entry name" value="ATPase_P-typ_cation-transptr_C"/>
</dbReference>
<feature type="non-terminal residue" evidence="12">
    <location>
        <position position="1"/>
    </location>
</feature>
<feature type="transmembrane region" description="Helical" evidence="10">
    <location>
        <begin position="384"/>
        <end position="402"/>
    </location>
</feature>
<evidence type="ECO:0000313" key="12">
    <source>
        <dbReference type="EMBL" id="HBK52464.1"/>
    </source>
</evidence>
<evidence type="ECO:0000256" key="8">
    <source>
        <dbReference type="ARBA" id="ARBA00022989"/>
    </source>
</evidence>
<keyword evidence="5" id="KW-0067">ATP-binding</keyword>
<sequence>LVFCKGALEVLIPFCNQLINKGQTQPLREEQKEYFYFLQEQWAGEALRILGFAAKKINPADINLPEDALESGLTLLGICGMSDPPRSGVEKSVAACLNAGITPIMITGDHPVTALAIAQKIGISKGNEVLTGSDLEQLTDQNLYRKSLTTRVFARVAPEHKNRIVEVLKKNKEVVAMTGDGVNDAPALKSADIGIAMGMSGTEVSREASSMTLADDDFSTIVAAIYEGRAIYDNIRKFIRYLLGCNIGEVLVMFLASLLGMPLPLIPIQILWVNLVTDGLPAMALGLEPPEPGRMNRKPRPSNKGILARRLGWMVLSRGFYISMVTLLVFTIAILYARLNGIEPLPLSRSMAFTTLVAAQLFYVFECRSEKYTVFELGFFRNKFLLIAVFCSICMHLMVLYLPCMQGIFHSVGLNCWQWALILILTGWKFIGKLILYIWKRVFAFKWDYAKINA</sequence>
<evidence type="ECO:0000256" key="7">
    <source>
        <dbReference type="ARBA" id="ARBA00022967"/>
    </source>
</evidence>
<dbReference type="STRING" id="378794.GCA_001570625_02707"/>
<dbReference type="Pfam" id="PF08282">
    <property type="entry name" value="Hydrolase_3"/>
    <property type="match status" value="1"/>
</dbReference>
<dbReference type="GO" id="GO:0005886">
    <property type="term" value="C:plasma membrane"/>
    <property type="evidence" value="ECO:0007669"/>
    <property type="project" value="TreeGrafter"/>
</dbReference>
<dbReference type="PRINTS" id="PR00119">
    <property type="entry name" value="CATATPASE"/>
</dbReference>
<dbReference type="GO" id="GO:0016887">
    <property type="term" value="F:ATP hydrolysis activity"/>
    <property type="evidence" value="ECO:0007669"/>
    <property type="project" value="InterPro"/>
</dbReference>
<evidence type="ECO:0000256" key="5">
    <source>
        <dbReference type="ARBA" id="ARBA00022840"/>
    </source>
</evidence>
<comment type="caution">
    <text evidence="12">The sequence shown here is derived from an EMBL/GenBank/DDBJ whole genome shotgun (WGS) entry which is preliminary data.</text>
</comment>
<evidence type="ECO:0000259" key="11">
    <source>
        <dbReference type="Pfam" id="PF00689"/>
    </source>
</evidence>
<dbReference type="Gene3D" id="3.40.1110.10">
    <property type="entry name" value="Calcium-transporting ATPase, cytoplasmic domain N"/>
    <property type="match status" value="1"/>
</dbReference>
<keyword evidence="3" id="KW-0479">Metal-binding</keyword>
<keyword evidence="7" id="KW-1278">Translocase</keyword>
<dbReference type="GO" id="GO:0046872">
    <property type="term" value="F:metal ion binding"/>
    <property type="evidence" value="ECO:0007669"/>
    <property type="project" value="UniProtKB-KW"/>
</dbReference>
<evidence type="ECO:0000256" key="6">
    <source>
        <dbReference type="ARBA" id="ARBA00022842"/>
    </source>
</evidence>
<evidence type="ECO:0000313" key="13">
    <source>
        <dbReference type="Proteomes" id="UP000263273"/>
    </source>
</evidence>
<dbReference type="Pfam" id="PF13246">
    <property type="entry name" value="Cation_ATPase"/>
    <property type="match status" value="1"/>
</dbReference>
<dbReference type="EMBL" id="DNZF01000021">
    <property type="protein sequence ID" value="HBK52464.1"/>
    <property type="molecule type" value="Genomic_DNA"/>
</dbReference>
<dbReference type="AlphaFoldDB" id="A0A354YTE5"/>
<dbReference type="PANTHER" id="PTHR24093">
    <property type="entry name" value="CATION TRANSPORTING ATPASE"/>
    <property type="match status" value="1"/>
</dbReference>
<comment type="subcellular location">
    <subcellularLocation>
        <location evidence="1">Membrane</location>
        <topology evidence="1">Multi-pass membrane protein</topology>
    </subcellularLocation>
</comment>
<reference evidence="12 13" key="1">
    <citation type="journal article" date="2018" name="Nat. Biotechnol.">
        <title>A standardized bacterial taxonomy based on genome phylogeny substantially revises the tree of life.</title>
        <authorList>
            <person name="Parks D.H."/>
            <person name="Chuvochina M."/>
            <person name="Waite D.W."/>
            <person name="Rinke C."/>
            <person name="Skarshewski A."/>
            <person name="Chaumeil P.A."/>
            <person name="Hugenholtz P."/>
        </authorList>
    </citation>
    <scope>NUCLEOTIDE SEQUENCE [LARGE SCALE GENOMIC DNA]</scope>
    <source>
        <strain evidence="12">UBA10948</strain>
    </source>
</reference>
<feature type="transmembrane region" description="Helical" evidence="10">
    <location>
        <begin position="265"/>
        <end position="287"/>
    </location>
</feature>
<dbReference type="InterPro" id="IPR023214">
    <property type="entry name" value="HAD_sf"/>
</dbReference>
<dbReference type="Gene3D" id="1.20.1110.10">
    <property type="entry name" value="Calcium-transporting ATPase, transmembrane domain"/>
    <property type="match status" value="1"/>
</dbReference>
<keyword evidence="9 10" id="KW-0472">Membrane</keyword>
<evidence type="ECO:0000256" key="2">
    <source>
        <dbReference type="ARBA" id="ARBA00022692"/>
    </source>
</evidence>
<dbReference type="InterPro" id="IPR036412">
    <property type="entry name" value="HAD-like_sf"/>
</dbReference>
<accession>A0A354YTE5</accession>
<feature type="transmembrane region" description="Helical" evidence="10">
    <location>
        <begin position="238"/>
        <end position="259"/>
    </location>
</feature>
<keyword evidence="4" id="KW-0547">Nucleotide-binding</keyword>
<dbReference type="InterPro" id="IPR001757">
    <property type="entry name" value="P_typ_ATPase"/>
</dbReference>
<organism evidence="12 13">
    <name type="scientific">Syntrophomonas wolfei</name>
    <dbReference type="NCBI Taxonomy" id="863"/>
    <lineage>
        <taxon>Bacteria</taxon>
        <taxon>Bacillati</taxon>
        <taxon>Bacillota</taxon>
        <taxon>Clostridia</taxon>
        <taxon>Eubacteriales</taxon>
        <taxon>Syntrophomonadaceae</taxon>
        <taxon>Syntrophomonas</taxon>
    </lineage>
</organism>
<evidence type="ECO:0000256" key="1">
    <source>
        <dbReference type="ARBA" id="ARBA00004141"/>
    </source>
</evidence>
<feature type="transmembrane region" description="Helical" evidence="10">
    <location>
        <begin position="345"/>
        <end position="364"/>
    </location>
</feature>
<proteinExistence type="predicted"/>
<evidence type="ECO:0000256" key="4">
    <source>
        <dbReference type="ARBA" id="ARBA00022741"/>
    </source>
</evidence>
<dbReference type="InterPro" id="IPR023299">
    <property type="entry name" value="ATPase_P-typ_cyto_dom_N"/>
</dbReference>
<gene>
    <name evidence="12" type="ORF">DDZ44_00810</name>
</gene>
<dbReference type="SUPFAM" id="SSF81665">
    <property type="entry name" value="Calcium ATPase, transmembrane domain M"/>
    <property type="match status" value="1"/>
</dbReference>
<feature type="domain" description="Cation-transporting P-type ATPase C-terminal" evidence="11">
    <location>
        <begin position="262"/>
        <end position="429"/>
    </location>
</feature>
<dbReference type="FunFam" id="1.20.1110.10:FF:000065">
    <property type="entry name" value="Sarcoplasmic/endoplasmic reticulum calcium ATPase 1"/>
    <property type="match status" value="1"/>
</dbReference>
<keyword evidence="8 10" id="KW-1133">Transmembrane helix</keyword>
<dbReference type="PRINTS" id="PR00120">
    <property type="entry name" value="HATPASE"/>
</dbReference>
<dbReference type="Proteomes" id="UP000263273">
    <property type="component" value="Unassembled WGS sequence"/>
</dbReference>
<dbReference type="InterPro" id="IPR023298">
    <property type="entry name" value="ATPase_P-typ_TM_dom_sf"/>
</dbReference>
<dbReference type="GO" id="GO:0005524">
    <property type="term" value="F:ATP binding"/>
    <property type="evidence" value="ECO:0007669"/>
    <property type="project" value="UniProtKB-KW"/>
</dbReference>
<feature type="transmembrane region" description="Helical" evidence="10">
    <location>
        <begin position="417"/>
        <end position="439"/>
    </location>
</feature>
<dbReference type="SUPFAM" id="SSF81660">
    <property type="entry name" value="Metal cation-transporting ATPase, ATP-binding domain N"/>
    <property type="match status" value="1"/>
</dbReference>
<dbReference type="NCBIfam" id="TIGR01494">
    <property type="entry name" value="ATPase_P-type"/>
    <property type="match status" value="1"/>
</dbReference>
<dbReference type="Gene3D" id="3.40.50.1000">
    <property type="entry name" value="HAD superfamily/HAD-like"/>
    <property type="match status" value="1"/>
</dbReference>
<feature type="transmembrane region" description="Helical" evidence="10">
    <location>
        <begin position="319"/>
        <end position="339"/>
    </location>
</feature>
<evidence type="ECO:0000256" key="10">
    <source>
        <dbReference type="SAM" id="Phobius"/>
    </source>
</evidence>
<dbReference type="Pfam" id="PF00689">
    <property type="entry name" value="Cation_ATPase_C"/>
    <property type="match status" value="1"/>
</dbReference>
<protein>
    <submittedName>
        <fullName evidence="12">ATPase</fullName>
    </submittedName>
</protein>